<keyword evidence="7" id="KW-1185">Reference proteome</keyword>
<dbReference type="PROSITE" id="PS00211">
    <property type="entry name" value="ABC_TRANSPORTER_1"/>
    <property type="match status" value="1"/>
</dbReference>
<keyword evidence="4 6" id="KW-0067">ATP-binding</keyword>
<dbReference type="InterPro" id="IPR027417">
    <property type="entry name" value="P-loop_NTPase"/>
</dbReference>
<dbReference type="Gene3D" id="3.40.50.300">
    <property type="entry name" value="P-loop containing nucleotide triphosphate hydrolases"/>
    <property type="match status" value="1"/>
</dbReference>
<dbReference type="Pfam" id="PF00005">
    <property type="entry name" value="ABC_tran"/>
    <property type="match status" value="1"/>
</dbReference>
<dbReference type="InterPro" id="IPR017871">
    <property type="entry name" value="ABC_transporter-like_CS"/>
</dbReference>
<name>A0A345UPH6_9BACT</name>
<evidence type="ECO:0000256" key="1">
    <source>
        <dbReference type="ARBA" id="ARBA00005417"/>
    </source>
</evidence>
<reference evidence="6 7" key="1">
    <citation type="submission" date="2018-03" db="EMBL/GenBank/DDBJ databases">
        <title>Phenotypic and genomic properties of Cyclonatronum proteinivorum gen. nov., sp. nov., a haloalkaliphilic bacteroidete from soda lakes possessing Na+-translocating rhodopsin.</title>
        <authorList>
            <person name="Toshchakov S.V."/>
            <person name="Korzhenkov A."/>
            <person name="Samarov N.I."/>
            <person name="Kublanov I.V."/>
            <person name="Muntyan M.S."/>
            <person name="Sorokin D.Y."/>
        </authorList>
    </citation>
    <scope>NUCLEOTIDE SEQUENCE [LARGE SCALE GENOMIC DNA]</scope>
    <source>
        <strain evidence="6 7">Omega</strain>
    </source>
</reference>
<dbReference type="SMART" id="SM00382">
    <property type="entry name" value="AAA"/>
    <property type="match status" value="1"/>
</dbReference>
<dbReference type="InterPro" id="IPR003439">
    <property type="entry name" value="ABC_transporter-like_ATP-bd"/>
</dbReference>
<dbReference type="EMBL" id="CP027806">
    <property type="protein sequence ID" value="AXJ02378.1"/>
    <property type="molecule type" value="Genomic_DNA"/>
</dbReference>
<evidence type="ECO:0000256" key="2">
    <source>
        <dbReference type="ARBA" id="ARBA00022448"/>
    </source>
</evidence>
<dbReference type="OrthoDB" id="9785229at2"/>
<evidence type="ECO:0000313" key="7">
    <source>
        <dbReference type="Proteomes" id="UP000254808"/>
    </source>
</evidence>
<feature type="domain" description="ABC transporter" evidence="5">
    <location>
        <begin position="5"/>
        <end position="231"/>
    </location>
</feature>
<dbReference type="Proteomes" id="UP000254808">
    <property type="component" value="Chromosome"/>
</dbReference>
<dbReference type="AlphaFoldDB" id="A0A345UPH6"/>
<dbReference type="PANTHER" id="PTHR43335:SF2">
    <property type="entry name" value="ABC TRANSPORTER, ATP-BINDING PROTEIN"/>
    <property type="match status" value="1"/>
</dbReference>
<dbReference type="GO" id="GO:0016887">
    <property type="term" value="F:ATP hydrolysis activity"/>
    <property type="evidence" value="ECO:0007669"/>
    <property type="project" value="InterPro"/>
</dbReference>
<dbReference type="InterPro" id="IPR003593">
    <property type="entry name" value="AAA+_ATPase"/>
</dbReference>
<evidence type="ECO:0000256" key="4">
    <source>
        <dbReference type="ARBA" id="ARBA00022840"/>
    </source>
</evidence>
<evidence type="ECO:0000313" key="6">
    <source>
        <dbReference type="EMBL" id="AXJ02378.1"/>
    </source>
</evidence>
<dbReference type="PANTHER" id="PTHR43335">
    <property type="entry name" value="ABC TRANSPORTER, ATP-BINDING PROTEIN"/>
    <property type="match status" value="1"/>
</dbReference>
<dbReference type="KEGG" id="cprv:CYPRO_3144"/>
<proteinExistence type="inferred from homology"/>
<comment type="similarity">
    <text evidence="1">Belongs to the ABC transporter superfamily.</text>
</comment>
<evidence type="ECO:0000259" key="5">
    <source>
        <dbReference type="PROSITE" id="PS50893"/>
    </source>
</evidence>
<dbReference type="PROSITE" id="PS50893">
    <property type="entry name" value="ABC_TRANSPORTER_2"/>
    <property type="match status" value="1"/>
</dbReference>
<protein>
    <submittedName>
        <fullName evidence="6">ABC-2 type transport system ATP-binding protein</fullName>
    </submittedName>
</protein>
<dbReference type="GO" id="GO:0005524">
    <property type="term" value="F:ATP binding"/>
    <property type="evidence" value="ECO:0007669"/>
    <property type="project" value="UniProtKB-KW"/>
</dbReference>
<dbReference type="RefSeq" id="WP_114985473.1">
    <property type="nucleotide sequence ID" value="NZ_CP027806.1"/>
</dbReference>
<dbReference type="SUPFAM" id="SSF52540">
    <property type="entry name" value="P-loop containing nucleoside triphosphate hydrolases"/>
    <property type="match status" value="1"/>
</dbReference>
<keyword evidence="2" id="KW-0813">Transport</keyword>
<keyword evidence="3" id="KW-0547">Nucleotide-binding</keyword>
<gene>
    <name evidence="6" type="ORF">CYPRO_3144</name>
</gene>
<sequence length="311" mass="33351">MESVLRLSGLTKNYGGIRALDGVSMAIPQGAVFGLLGPNGSGKTTLLSLITGLAHRTSGSFIWQSVPENTPSPDVAAIIEKPNFLPKLRAAEQLSHIARLRGLGEAHRRSEIPRLLEKVGLSQAADRPLQAFSLGMKQRFGIAALLLSDPRVLILDEPTNGLDPQGIIEIRHLILQLAAEGRTIILASHLLDEVEKVCTHAAILKQGRLLDVREMRADSAGGSGEAAGMLVELGVAPEQLPALFPLLDSFGAKPEAATGLLPGRVQVRLKPGADPAALNRFLSGHEIYLAHLQHVHDRLETSFLKALENRP</sequence>
<evidence type="ECO:0000256" key="3">
    <source>
        <dbReference type="ARBA" id="ARBA00022741"/>
    </source>
</evidence>
<accession>A0A345UPH6</accession>
<organism evidence="6 7">
    <name type="scientific">Cyclonatronum proteinivorum</name>
    <dbReference type="NCBI Taxonomy" id="1457365"/>
    <lineage>
        <taxon>Bacteria</taxon>
        <taxon>Pseudomonadati</taxon>
        <taxon>Balneolota</taxon>
        <taxon>Balneolia</taxon>
        <taxon>Balneolales</taxon>
        <taxon>Cyclonatronaceae</taxon>
        <taxon>Cyclonatronum</taxon>
    </lineage>
</organism>